<organism evidence="2">
    <name type="scientific">Chaetoceros debilis</name>
    <dbReference type="NCBI Taxonomy" id="122233"/>
    <lineage>
        <taxon>Eukaryota</taxon>
        <taxon>Sar</taxon>
        <taxon>Stramenopiles</taxon>
        <taxon>Ochrophyta</taxon>
        <taxon>Bacillariophyta</taxon>
        <taxon>Coscinodiscophyceae</taxon>
        <taxon>Chaetocerotophycidae</taxon>
        <taxon>Chaetocerotales</taxon>
        <taxon>Chaetocerotaceae</taxon>
        <taxon>Chaetoceros</taxon>
    </lineage>
</organism>
<protein>
    <recommendedName>
        <fullName evidence="3">G-protein coupled receptors family 1 profile domain-containing protein</fullName>
    </recommendedName>
</protein>
<reference evidence="2" key="1">
    <citation type="submission" date="2021-01" db="EMBL/GenBank/DDBJ databases">
        <authorList>
            <person name="Corre E."/>
            <person name="Pelletier E."/>
            <person name="Niang G."/>
            <person name="Scheremetjew M."/>
            <person name="Finn R."/>
            <person name="Kale V."/>
            <person name="Holt S."/>
            <person name="Cochrane G."/>
            <person name="Meng A."/>
            <person name="Brown T."/>
            <person name="Cohen L."/>
        </authorList>
    </citation>
    <scope>NUCLEOTIDE SEQUENCE</scope>
    <source>
        <strain evidence="2">MM31A-1</strain>
    </source>
</reference>
<evidence type="ECO:0000256" key="1">
    <source>
        <dbReference type="SAM" id="Phobius"/>
    </source>
</evidence>
<feature type="transmembrane region" description="Helical" evidence="1">
    <location>
        <begin position="15"/>
        <end position="39"/>
    </location>
</feature>
<evidence type="ECO:0000313" key="2">
    <source>
        <dbReference type="EMBL" id="CAE0476371.1"/>
    </source>
</evidence>
<sequence length="132" mass="14804">MSQQDDPNDYWPKAYLAIVSRLNTSLSILASATIIFLIYRSQAKLSIIYHRIVLCMSIADILASLAMGLTTLPMPKEMPFEVELGYDWPGPRYGNTWTCNAQGFIWVFAGTIGFGLNAMLCLCKYIGKRTLL</sequence>
<dbReference type="EMBL" id="HBIO01027625">
    <property type="protein sequence ID" value="CAE0476371.1"/>
    <property type="molecule type" value="Transcribed_RNA"/>
</dbReference>
<feature type="transmembrane region" description="Helical" evidence="1">
    <location>
        <begin position="104"/>
        <end position="127"/>
    </location>
</feature>
<accession>A0A7S3VEY2</accession>
<keyword evidence="1" id="KW-1133">Transmembrane helix</keyword>
<keyword evidence="1" id="KW-0812">Transmembrane</keyword>
<dbReference type="SUPFAM" id="SSF81321">
    <property type="entry name" value="Family A G protein-coupled receptor-like"/>
    <property type="match status" value="1"/>
</dbReference>
<dbReference type="Gene3D" id="1.20.1070.10">
    <property type="entry name" value="Rhodopsin 7-helix transmembrane proteins"/>
    <property type="match status" value="1"/>
</dbReference>
<gene>
    <name evidence="2" type="ORF">CDEB00056_LOCUS21224</name>
</gene>
<feature type="transmembrane region" description="Helical" evidence="1">
    <location>
        <begin position="51"/>
        <end position="72"/>
    </location>
</feature>
<keyword evidence="1" id="KW-0472">Membrane</keyword>
<evidence type="ECO:0008006" key="3">
    <source>
        <dbReference type="Google" id="ProtNLM"/>
    </source>
</evidence>
<name>A0A7S3VEY2_9STRA</name>
<proteinExistence type="predicted"/>
<dbReference type="AlphaFoldDB" id="A0A7S3VEY2"/>